<dbReference type="EMBL" id="FOLQ01000005">
    <property type="protein sequence ID" value="SFD55494.1"/>
    <property type="molecule type" value="Genomic_DNA"/>
</dbReference>
<feature type="transmembrane region" description="Helical" evidence="1">
    <location>
        <begin position="147"/>
        <end position="173"/>
    </location>
</feature>
<proteinExistence type="predicted"/>
<gene>
    <name evidence="2" type="ORF">SAMN05216167_105399</name>
</gene>
<reference evidence="2 3" key="1">
    <citation type="submission" date="2016-10" db="EMBL/GenBank/DDBJ databases">
        <authorList>
            <person name="de Groot N.N."/>
        </authorList>
    </citation>
    <scope>NUCLEOTIDE SEQUENCE [LARGE SCALE GENOMIC DNA]</scope>
    <source>
        <strain evidence="2 3">DSM 26130</strain>
    </source>
</reference>
<evidence type="ECO:0000313" key="3">
    <source>
        <dbReference type="Proteomes" id="UP000198598"/>
    </source>
</evidence>
<organism evidence="2 3">
    <name type="scientific">Spirosoma endophyticum</name>
    <dbReference type="NCBI Taxonomy" id="662367"/>
    <lineage>
        <taxon>Bacteria</taxon>
        <taxon>Pseudomonadati</taxon>
        <taxon>Bacteroidota</taxon>
        <taxon>Cytophagia</taxon>
        <taxon>Cytophagales</taxon>
        <taxon>Cytophagaceae</taxon>
        <taxon>Spirosoma</taxon>
    </lineage>
</organism>
<feature type="transmembrane region" description="Helical" evidence="1">
    <location>
        <begin position="64"/>
        <end position="84"/>
    </location>
</feature>
<dbReference type="AlphaFoldDB" id="A0A1I1TA37"/>
<keyword evidence="1" id="KW-1133">Transmembrane helix</keyword>
<feature type="transmembrane region" description="Helical" evidence="1">
    <location>
        <begin position="180"/>
        <end position="209"/>
    </location>
</feature>
<feature type="transmembrane region" description="Helical" evidence="1">
    <location>
        <begin position="39"/>
        <end position="58"/>
    </location>
</feature>
<feature type="transmembrane region" description="Helical" evidence="1">
    <location>
        <begin position="394"/>
        <end position="417"/>
    </location>
</feature>
<evidence type="ECO:0000313" key="2">
    <source>
        <dbReference type="EMBL" id="SFD55494.1"/>
    </source>
</evidence>
<protein>
    <recommendedName>
        <fullName evidence="4">Oligosaccharide repeat unit polymerase</fullName>
    </recommendedName>
</protein>
<feature type="transmembrane region" description="Helical" evidence="1">
    <location>
        <begin position="221"/>
        <end position="243"/>
    </location>
</feature>
<evidence type="ECO:0008006" key="4">
    <source>
        <dbReference type="Google" id="ProtNLM"/>
    </source>
</evidence>
<sequence length="441" mass="50612">MRYVIDIDDFSLIFTQAALFFGIYLLFFKRYIYSLLDPLFIYVFTLSFSSVLVVNTLGVTQGEFAVHFFLCHSFFFLGFALTSYKFQVSKTTPTILSSSFPDYYIFRIILYLLLALYFFANMALFYTTGFALLADDPSRAKVENPEIGFAILTQINIGVGSFLFTGLIFLLFSKPKYSDVVLLIIVIFLSSLSGAKGALIYIAVIIGFITNQPLFKQNNKIRLIIRFITPIVLLLAASLPFLIYRKEVGGLEESLINYVTRLLMGADSTLYFYQPVNEQYFAQYHFWDYPAYLFNGILSFLRIVPGIEANGNVMIRNIINNYNAIVAGPNTPYYIEGQIYFGYYGAFIYSAFVGTIYAYSRYNFFNKQFSSAFSFVLTACIANHLSAIPMELTFGVFCAFLTCFFTLPVYFFVNFILRSKVKWKVKKSNFSINWLRSRKTN</sequence>
<keyword evidence="1" id="KW-0812">Transmembrane</keyword>
<evidence type="ECO:0000256" key="1">
    <source>
        <dbReference type="SAM" id="Phobius"/>
    </source>
</evidence>
<keyword evidence="3" id="KW-1185">Reference proteome</keyword>
<dbReference type="STRING" id="662367.SAMN05216167_105399"/>
<dbReference type="Proteomes" id="UP000198598">
    <property type="component" value="Unassembled WGS sequence"/>
</dbReference>
<name>A0A1I1TA37_9BACT</name>
<dbReference type="OrthoDB" id="952505at2"/>
<accession>A0A1I1TA37</accession>
<feature type="transmembrane region" description="Helical" evidence="1">
    <location>
        <begin position="339"/>
        <end position="359"/>
    </location>
</feature>
<feature type="transmembrane region" description="Helical" evidence="1">
    <location>
        <begin position="12"/>
        <end position="32"/>
    </location>
</feature>
<feature type="transmembrane region" description="Helical" evidence="1">
    <location>
        <begin position="104"/>
        <end position="127"/>
    </location>
</feature>
<keyword evidence="1" id="KW-0472">Membrane</keyword>
<dbReference type="RefSeq" id="WP_093827958.1">
    <property type="nucleotide sequence ID" value="NZ_FOLQ01000005.1"/>
</dbReference>